<reference evidence="1 2" key="1">
    <citation type="journal article" date="2020" name="BMC Genomics">
        <title>Intraspecific diversification of the crop wild relative Brassica cretica Lam. using demographic model selection.</title>
        <authorList>
            <person name="Kioukis A."/>
            <person name="Michalopoulou V.A."/>
            <person name="Briers L."/>
            <person name="Pirintsos S."/>
            <person name="Studholme D.J."/>
            <person name="Pavlidis P."/>
            <person name="Sarris P.F."/>
        </authorList>
    </citation>
    <scope>NUCLEOTIDE SEQUENCE [LARGE SCALE GENOMIC DNA]</scope>
    <source>
        <strain evidence="2">cv. PFS-1207/04</strain>
    </source>
</reference>
<proteinExistence type="predicted"/>
<sequence length="60" mass="7108">MTQQSFLIQRSPQNWITCVKLYRIVNRSTLITMTLFMISSRILQNTDLEYLTKDAVEQEP</sequence>
<evidence type="ECO:0000313" key="1">
    <source>
        <dbReference type="EMBL" id="KAF3518214.1"/>
    </source>
</evidence>
<gene>
    <name evidence="1" type="ORF">DY000_02062352</name>
</gene>
<dbReference type="EMBL" id="QGKV02001556">
    <property type="protein sequence ID" value="KAF3518214.1"/>
    <property type="molecule type" value="Genomic_DNA"/>
</dbReference>
<comment type="caution">
    <text evidence="1">The sequence shown here is derived from an EMBL/GenBank/DDBJ whole genome shotgun (WGS) entry which is preliminary data.</text>
</comment>
<dbReference type="Proteomes" id="UP000266723">
    <property type="component" value="Unassembled WGS sequence"/>
</dbReference>
<accession>A0ABQ7AW06</accession>
<protein>
    <submittedName>
        <fullName evidence="1">Uncharacterized protein</fullName>
    </submittedName>
</protein>
<evidence type="ECO:0000313" key="2">
    <source>
        <dbReference type="Proteomes" id="UP000266723"/>
    </source>
</evidence>
<organism evidence="1 2">
    <name type="scientific">Brassica cretica</name>
    <name type="common">Mustard</name>
    <dbReference type="NCBI Taxonomy" id="69181"/>
    <lineage>
        <taxon>Eukaryota</taxon>
        <taxon>Viridiplantae</taxon>
        <taxon>Streptophyta</taxon>
        <taxon>Embryophyta</taxon>
        <taxon>Tracheophyta</taxon>
        <taxon>Spermatophyta</taxon>
        <taxon>Magnoliopsida</taxon>
        <taxon>eudicotyledons</taxon>
        <taxon>Gunneridae</taxon>
        <taxon>Pentapetalae</taxon>
        <taxon>rosids</taxon>
        <taxon>malvids</taxon>
        <taxon>Brassicales</taxon>
        <taxon>Brassicaceae</taxon>
        <taxon>Brassiceae</taxon>
        <taxon>Brassica</taxon>
    </lineage>
</organism>
<name>A0ABQ7AW06_BRACR</name>
<keyword evidence="2" id="KW-1185">Reference proteome</keyword>